<gene>
    <name evidence="2" type="ORF">IAC10_01110</name>
</gene>
<accession>A0A9D1EXG3</accession>
<dbReference type="EMBL" id="DVIU01000023">
    <property type="protein sequence ID" value="HIS35217.1"/>
    <property type="molecule type" value="Genomic_DNA"/>
</dbReference>
<dbReference type="InterPro" id="IPR012902">
    <property type="entry name" value="N_methyl_site"/>
</dbReference>
<dbReference type="Pfam" id="PF07963">
    <property type="entry name" value="N_methyl"/>
    <property type="match status" value="1"/>
</dbReference>
<dbReference type="SUPFAM" id="SSF54523">
    <property type="entry name" value="Pili subunits"/>
    <property type="match status" value="1"/>
</dbReference>
<name>A0A9D1EXG3_9BACT</name>
<evidence type="ECO:0000259" key="1">
    <source>
        <dbReference type="Pfam" id="PF20318"/>
    </source>
</evidence>
<reference evidence="2" key="1">
    <citation type="submission" date="2020-10" db="EMBL/GenBank/DDBJ databases">
        <authorList>
            <person name="Gilroy R."/>
        </authorList>
    </citation>
    <scope>NUCLEOTIDE SEQUENCE</scope>
    <source>
        <strain evidence="2">6276</strain>
    </source>
</reference>
<reference evidence="2" key="2">
    <citation type="journal article" date="2021" name="PeerJ">
        <title>Extensive microbial diversity within the chicken gut microbiome revealed by metagenomics and culture.</title>
        <authorList>
            <person name="Gilroy R."/>
            <person name="Ravi A."/>
            <person name="Getino M."/>
            <person name="Pursley I."/>
            <person name="Horton D.L."/>
            <person name="Alikhan N.F."/>
            <person name="Baker D."/>
            <person name="Gharbi K."/>
            <person name="Hall N."/>
            <person name="Watson M."/>
            <person name="Adriaenssens E.M."/>
            <person name="Foster-Nyarko E."/>
            <person name="Jarju S."/>
            <person name="Secka A."/>
            <person name="Antonio M."/>
            <person name="Oren A."/>
            <person name="Chaudhuri R.R."/>
            <person name="La Ragione R."/>
            <person name="Hildebrand F."/>
            <person name="Pallen M.J."/>
        </authorList>
    </citation>
    <scope>NUCLEOTIDE SEQUENCE</scope>
    <source>
        <strain evidence="2">6276</strain>
    </source>
</reference>
<comment type="caution">
    <text evidence="2">The sequence shown here is derived from an EMBL/GenBank/DDBJ whole genome shotgun (WGS) entry which is preliminary data.</text>
</comment>
<feature type="domain" description="DUF6613" evidence="1">
    <location>
        <begin position="27"/>
        <end position="237"/>
    </location>
</feature>
<evidence type="ECO:0000313" key="2">
    <source>
        <dbReference type="EMBL" id="HIS35217.1"/>
    </source>
</evidence>
<protein>
    <submittedName>
        <fullName evidence="2">Type II secretion system protein</fullName>
    </submittedName>
</protein>
<dbReference type="Pfam" id="PF20318">
    <property type="entry name" value="DUF6613"/>
    <property type="match status" value="1"/>
</dbReference>
<dbReference type="Gene3D" id="3.30.700.10">
    <property type="entry name" value="Glycoprotein, Type 4 Pilin"/>
    <property type="match status" value="1"/>
</dbReference>
<dbReference type="InterPro" id="IPR046721">
    <property type="entry name" value="DUF6613"/>
</dbReference>
<sequence length="238" mass="26986">MKKAFTLAEVLITLGIIGIVAAMTLPSLIANYQKKVTVNRLKQAYSMINQALLLAQKDYDEPKYWYSGTGLNVGTPEEQTSSKKWIETYFIPYLKGAKFHGRKSLKEMGYKTPYVALNGKPISNGNLTKLSDCANFIELNNSILLTVGYDNNATLLTDILFRVDINGRQKPNMYGRDMFAFHYFAKNGKLVYFAYNPKYTRDDLLNKYCSKSVTNNGNLACSGVIMLDGWEIKDDYPW</sequence>
<dbReference type="InterPro" id="IPR045584">
    <property type="entry name" value="Pilin-like"/>
</dbReference>
<organism evidence="2 3">
    <name type="scientific">Candidatus Scatousia excrementigallinarum</name>
    <dbReference type="NCBI Taxonomy" id="2840935"/>
    <lineage>
        <taxon>Bacteria</taxon>
        <taxon>Candidatus Scatousia</taxon>
    </lineage>
</organism>
<dbReference type="Proteomes" id="UP000823928">
    <property type="component" value="Unassembled WGS sequence"/>
</dbReference>
<dbReference type="NCBIfam" id="TIGR02532">
    <property type="entry name" value="IV_pilin_GFxxxE"/>
    <property type="match status" value="1"/>
</dbReference>
<evidence type="ECO:0000313" key="3">
    <source>
        <dbReference type="Proteomes" id="UP000823928"/>
    </source>
</evidence>
<dbReference type="AlphaFoldDB" id="A0A9D1EXG3"/>
<proteinExistence type="predicted"/>